<feature type="chain" id="PRO_5020994081" evidence="1">
    <location>
        <begin position="22"/>
        <end position="349"/>
    </location>
</feature>
<dbReference type="PROSITE" id="PS51257">
    <property type="entry name" value="PROKAR_LIPOPROTEIN"/>
    <property type="match status" value="1"/>
</dbReference>
<keyword evidence="3" id="KW-1185">Reference proteome</keyword>
<dbReference type="Pfam" id="PF13379">
    <property type="entry name" value="NMT1_2"/>
    <property type="match status" value="1"/>
</dbReference>
<dbReference type="AlphaFoldDB" id="A0A4V0Z048"/>
<reference evidence="2 3" key="1">
    <citation type="submission" date="2019-01" db="EMBL/GenBank/DDBJ databases">
        <title>Ktedonosporobacter rubrisoli SCAWS-G2.</title>
        <authorList>
            <person name="Huang Y."/>
            <person name="Yan B."/>
        </authorList>
    </citation>
    <scope>NUCLEOTIDE SEQUENCE [LARGE SCALE GENOMIC DNA]</scope>
    <source>
        <strain evidence="2 3">SCAWS-G2</strain>
    </source>
</reference>
<proteinExistence type="predicted"/>
<feature type="signal peptide" evidence="1">
    <location>
        <begin position="1"/>
        <end position="21"/>
    </location>
</feature>
<protein>
    <submittedName>
        <fullName evidence="2">ABC transporter substrate-binding protein</fullName>
    </submittedName>
</protein>
<evidence type="ECO:0000313" key="3">
    <source>
        <dbReference type="Proteomes" id="UP000290365"/>
    </source>
</evidence>
<name>A0A4V0Z048_KTERU</name>
<dbReference type="RefSeq" id="WP_129893032.1">
    <property type="nucleotide sequence ID" value="NZ_CP035758.1"/>
</dbReference>
<keyword evidence="1" id="KW-0732">Signal</keyword>
<organism evidence="2 3">
    <name type="scientific">Ktedonosporobacter rubrisoli</name>
    <dbReference type="NCBI Taxonomy" id="2509675"/>
    <lineage>
        <taxon>Bacteria</taxon>
        <taxon>Bacillati</taxon>
        <taxon>Chloroflexota</taxon>
        <taxon>Ktedonobacteria</taxon>
        <taxon>Ktedonobacterales</taxon>
        <taxon>Ktedonosporobacteraceae</taxon>
        <taxon>Ktedonosporobacter</taxon>
    </lineage>
</organism>
<dbReference type="Gene3D" id="3.40.190.10">
    <property type="entry name" value="Periplasmic binding protein-like II"/>
    <property type="match status" value="2"/>
</dbReference>
<dbReference type="KEGG" id="kbs:EPA93_40735"/>
<evidence type="ECO:0000313" key="2">
    <source>
        <dbReference type="EMBL" id="QBD81971.1"/>
    </source>
</evidence>
<evidence type="ECO:0000256" key="1">
    <source>
        <dbReference type="SAM" id="SignalP"/>
    </source>
</evidence>
<dbReference type="SUPFAM" id="SSF53850">
    <property type="entry name" value="Periplasmic binding protein-like II"/>
    <property type="match status" value="1"/>
</dbReference>
<gene>
    <name evidence="2" type="ORF">EPA93_40735</name>
</gene>
<dbReference type="PANTHER" id="PTHR30024">
    <property type="entry name" value="ALIPHATIC SULFONATES-BINDING PROTEIN-RELATED"/>
    <property type="match status" value="1"/>
</dbReference>
<dbReference type="Proteomes" id="UP000290365">
    <property type="component" value="Chromosome"/>
</dbReference>
<sequence length="349" mass="37154">MFSRKPLLALLLCSVLAASCATTPATESRNMTLKVAFVSNSISFFPFYVAQQKAYFTSQGLTLDPAIPPVLGTGPKVADAIETGSIEVAGESTTDAFTISRVDAGIRMVGTFANDYLLDIVVSKRFEEQTHLSAASPLAEKVKALVGRKIGIASPNSAGDALVTYLLKQQGFSDQRDVTKVFLGSTSALTGLGALAQGRVDAISFAVPAGQVVQAKGIGDIFISPVRGDVPPMQGQLYGVVFAKQQVITSKPKAIQAFIRALAQAETWIHKNPNQARALLATYLKLDPNTTNTIWSATLPSMPMTPQISQQAFETADQFHVDAGLIALKLSYNDLVDADTMNNALKGLK</sequence>
<dbReference type="OrthoDB" id="9815602at2"/>
<dbReference type="EMBL" id="CP035758">
    <property type="protein sequence ID" value="QBD81971.1"/>
    <property type="molecule type" value="Genomic_DNA"/>
</dbReference>
<accession>A0A4V0Z048</accession>